<keyword evidence="9" id="KW-1185">Reference proteome</keyword>
<dbReference type="AlphaFoldDB" id="F4FZY9"/>
<dbReference type="Gene3D" id="3.40.50.620">
    <property type="entry name" value="HUPs"/>
    <property type="match status" value="1"/>
</dbReference>
<feature type="site" description="Electron transfer via tryptophanyl radical" evidence="5">
    <location>
        <position position="350"/>
    </location>
</feature>
<dbReference type="EMBL" id="CP002656">
    <property type="protein sequence ID" value="AEB95751.1"/>
    <property type="molecule type" value="Genomic_DNA"/>
</dbReference>
<reference evidence="8 9" key="1">
    <citation type="journal article" date="2011" name="J. Bacteriol.">
        <title>Complete genome sequence of Metallosphaera cuprina, a metal sulfide-oxidizing archaeon from a hot spring.</title>
        <authorList>
            <person name="Liu L.J."/>
            <person name="You X.Y."/>
            <person name="Zheng H."/>
            <person name="Wang S."/>
            <person name="Jiang C.Y."/>
            <person name="Liu S.J."/>
        </authorList>
    </citation>
    <scope>NUCLEOTIDE SEQUENCE [LARGE SCALE GENOMIC DNA]</scope>
    <source>
        <strain evidence="8 9">Ar-4</strain>
    </source>
</reference>
<proteinExistence type="inferred from homology"/>
<comment type="cofactor">
    <cofactor evidence="4">
        <name>FAD</name>
        <dbReference type="ChEBI" id="CHEBI:57692"/>
    </cofactor>
    <text evidence="4">Binds 1 FAD per subunit.</text>
</comment>
<dbReference type="PATRIC" id="fig|1006006.8.peg.1650"/>
<dbReference type="eggNOG" id="arCOG02840">
    <property type="taxonomic scope" value="Archaea"/>
</dbReference>
<evidence type="ECO:0000256" key="1">
    <source>
        <dbReference type="ARBA" id="ARBA00022630"/>
    </source>
</evidence>
<dbReference type="PANTHER" id="PTHR11455:SF9">
    <property type="entry name" value="CRYPTOCHROME CIRCADIAN CLOCK 5 ISOFORM X1"/>
    <property type="match status" value="1"/>
</dbReference>
<feature type="binding site" evidence="4">
    <location>
        <begin position="243"/>
        <end position="250"/>
    </location>
    <ligand>
        <name>FAD</name>
        <dbReference type="ChEBI" id="CHEBI:57692"/>
    </ligand>
</feature>
<evidence type="ECO:0000256" key="3">
    <source>
        <dbReference type="ARBA" id="ARBA00022991"/>
    </source>
</evidence>
<dbReference type="PROSITE" id="PS00394">
    <property type="entry name" value="DNA_PHOTOLYASES_1_1"/>
    <property type="match status" value="1"/>
</dbReference>
<dbReference type="SUPFAM" id="SSF48173">
    <property type="entry name" value="Cryptochrome/photolyase FAD-binding domain"/>
    <property type="match status" value="1"/>
</dbReference>
<name>F4FZY9_METCR</name>
<dbReference type="GO" id="GO:0003904">
    <property type="term" value="F:deoxyribodipyrimidine photo-lyase activity"/>
    <property type="evidence" value="ECO:0007669"/>
    <property type="project" value="TreeGrafter"/>
</dbReference>
<dbReference type="STRING" id="1006006.Mcup_1648"/>
<evidence type="ECO:0000256" key="4">
    <source>
        <dbReference type="PIRSR" id="PIRSR602081-1"/>
    </source>
</evidence>
<dbReference type="InterPro" id="IPR006050">
    <property type="entry name" value="DNA_photolyase_N"/>
</dbReference>
<feature type="site" description="Electron transfer via tryptophanyl radical" evidence="5">
    <location>
        <position position="327"/>
    </location>
</feature>
<dbReference type="OrthoDB" id="11721at2157"/>
<dbReference type="GeneID" id="10493837"/>
<dbReference type="PRINTS" id="PR00147">
    <property type="entry name" value="DNAPHOTLYASE"/>
</dbReference>
<keyword evidence="2 4" id="KW-0274">FAD</keyword>
<gene>
    <name evidence="8" type="ordered locus">Mcup_1648</name>
</gene>
<dbReference type="PROSITE" id="PS51645">
    <property type="entry name" value="PHR_CRY_ALPHA_BETA"/>
    <property type="match status" value="1"/>
</dbReference>
<feature type="binding site" evidence="4">
    <location>
        <position position="204"/>
    </location>
    <ligand>
        <name>FAD</name>
        <dbReference type="ChEBI" id="CHEBI:57692"/>
    </ligand>
</feature>
<evidence type="ECO:0000313" key="8">
    <source>
        <dbReference type="EMBL" id="AEB95751.1"/>
    </source>
</evidence>
<keyword evidence="3 6" id="KW-0157">Chromophore</keyword>
<feature type="binding site" evidence="4">
    <location>
        <begin position="215"/>
        <end position="219"/>
    </location>
    <ligand>
        <name>FAD</name>
        <dbReference type="ChEBI" id="CHEBI:57692"/>
    </ligand>
</feature>
<comment type="similarity">
    <text evidence="6">Belongs to the DNA photolyase family.</text>
</comment>
<dbReference type="HOGENOM" id="CLU_010348_2_2_2"/>
<dbReference type="GO" id="GO:0003677">
    <property type="term" value="F:DNA binding"/>
    <property type="evidence" value="ECO:0007669"/>
    <property type="project" value="TreeGrafter"/>
</dbReference>
<evidence type="ECO:0000313" key="9">
    <source>
        <dbReference type="Proteomes" id="UP000007812"/>
    </source>
</evidence>
<accession>F4FZY9</accession>
<dbReference type="GO" id="GO:0006950">
    <property type="term" value="P:response to stress"/>
    <property type="evidence" value="ECO:0007669"/>
    <property type="project" value="UniProtKB-ARBA"/>
</dbReference>
<dbReference type="InterPro" id="IPR018394">
    <property type="entry name" value="DNA_photolyase_1_CS_C"/>
</dbReference>
<evidence type="ECO:0000259" key="7">
    <source>
        <dbReference type="PROSITE" id="PS51645"/>
    </source>
</evidence>
<dbReference type="Pfam" id="PF03441">
    <property type="entry name" value="FAD_binding_7"/>
    <property type="match status" value="1"/>
</dbReference>
<dbReference type="SUPFAM" id="SSF52425">
    <property type="entry name" value="Cryptochrome/photolyase, N-terminal domain"/>
    <property type="match status" value="1"/>
</dbReference>
<dbReference type="Proteomes" id="UP000007812">
    <property type="component" value="Chromosome"/>
</dbReference>
<dbReference type="RefSeq" id="WP_013738249.1">
    <property type="nucleotide sequence ID" value="NC_015435.1"/>
</dbReference>
<dbReference type="Gene3D" id="1.25.40.80">
    <property type="match status" value="1"/>
</dbReference>
<feature type="binding site" evidence="4">
    <location>
        <begin position="340"/>
        <end position="342"/>
    </location>
    <ligand>
        <name>FAD</name>
        <dbReference type="ChEBI" id="CHEBI:57692"/>
    </ligand>
</feature>
<dbReference type="InterPro" id="IPR014729">
    <property type="entry name" value="Rossmann-like_a/b/a_fold"/>
</dbReference>
<evidence type="ECO:0000256" key="6">
    <source>
        <dbReference type="RuleBase" id="RU004182"/>
    </source>
</evidence>
<dbReference type="InterPro" id="IPR005101">
    <property type="entry name" value="Cryptochr/Photolyase_FAD-bd"/>
</dbReference>
<sequence>MICLFLFRRDLRLEDNTCLIKALRECDEVVPLFIIDPRQVEDNPYKSPFAIGFMIDSLLELDQDLKTMGSRLHLLKGFPEEIIPKINADAVYMNEDYTPFSRQRDERIKEKVKGKLVTCEDLLLTKKRFFLKEGKPYSVFTRFYVDVKDKPVRRPEVNNLKNYGEMKDITDVKLLENLHFQRSSFKGGRRAALDTLNRAQTIDYSLRNFPGLPGTTRLSPYLKFGVLSPREVYYSVNEEIRRQLYWRDFFTLLAYYNPYVFGHAYKREYDCVPWVNDTNLFSAWTQGKTGYPIVDAGMRELNNTGFMHNRTRMITAFFLVKVLHVDWRWGEKYFATKLVDYDPSVNNGNWQWVASTGVDRMFRIFNPWLQQKKFDPEAVYIKEWVPELRDLSPADIHNVYALKVDGYPKPIVNYLEEVRKAREYYEKSRSTCN</sequence>
<dbReference type="GO" id="GO:0071949">
    <property type="term" value="F:FAD binding"/>
    <property type="evidence" value="ECO:0007669"/>
    <property type="project" value="TreeGrafter"/>
</dbReference>
<organism evidence="8 9">
    <name type="scientific">Metallosphaera cuprina (strain Ar-4)</name>
    <dbReference type="NCBI Taxonomy" id="1006006"/>
    <lineage>
        <taxon>Archaea</taxon>
        <taxon>Thermoproteota</taxon>
        <taxon>Thermoprotei</taxon>
        <taxon>Sulfolobales</taxon>
        <taxon>Sulfolobaceae</taxon>
        <taxon>Metallosphaera</taxon>
    </lineage>
</organism>
<keyword evidence="1 4" id="KW-0285">Flavoprotein</keyword>
<feature type="site" description="Electron transfer via tryptophanyl radical" evidence="5">
    <location>
        <position position="274"/>
    </location>
</feature>
<evidence type="ECO:0000256" key="2">
    <source>
        <dbReference type="ARBA" id="ARBA00022827"/>
    </source>
</evidence>
<evidence type="ECO:0000256" key="5">
    <source>
        <dbReference type="PIRSR" id="PIRSR602081-2"/>
    </source>
</evidence>
<dbReference type="Gene3D" id="1.10.579.10">
    <property type="entry name" value="DNA Cyclobutane Dipyrimidine Photolyase, subunit A, domain 3"/>
    <property type="match status" value="1"/>
</dbReference>
<dbReference type="InterPro" id="IPR036155">
    <property type="entry name" value="Crypto/Photolyase_N_sf"/>
</dbReference>
<dbReference type="PANTHER" id="PTHR11455">
    <property type="entry name" value="CRYPTOCHROME"/>
    <property type="match status" value="1"/>
</dbReference>
<dbReference type="InterPro" id="IPR002081">
    <property type="entry name" value="Cryptochrome/DNA_photolyase_1"/>
</dbReference>
<protein>
    <submittedName>
        <fullName evidence="8">Deoxyribodipyrimidine photo-lyase type I</fullName>
    </submittedName>
</protein>
<feature type="domain" description="Photolyase/cryptochrome alpha/beta" evidence="7">
    <location>
        <begin position="1"/>
        <end position="124"/>
    </location>
</feature>
<dbReference type="GO" id="GO:0006139">
    <property type="term" value="P:nucleobase-containing compound metabolic process"/>
    <property type="evidence" value="ECO:0007669"/>
    <property type="project" value="UniProtKB-ARBA"/>
</dbReference>
<dbReference type="KEGG" id="mcn:Mcup_1648"/>
<dbReference type="InterPro" id="IPR036134">
    <property type="entry name" value="Crypto/Photolyase_FAD-like_sf"/>
</dbReference>
<dbReference type="Pfam" id="PF00875">
    <property type="entry name" value="DNA_photolyase"/>
    <property type="match status" value="1"/>
</dbReference>